<dbReference type="InterPro" id="IPR059177">
    <property type="entry name" value="GH29D-like_dom"/>
</dbReference>
<dbReference type="PANTHER" id="PTHR42834:SF1">
    <property type="entry name" value="ENDONUCLEASE_EXONUCLEASE_PHOSPHATASE FAMILY PROTEIN (AFU_ORTHOLOGUE AFUA_3G09210)"/>
    <property type="match status" value="1"/>
</dbReference>
<dbReference type="Gene3D" id="3.60.10.10">
    <property type="entry name" value="Endonuclease/exonuclease/phosphatase"/>
    <property type="match status" value="1"/>
</dbReference>
<dbReference type="EMBL" id="JANTOO010000009">
    <property type="protein sequence ID" value="MCS1395676.1"/>
    <property type="molecule type" value="Genomic_DNA"/>
</dbReference>
<sequence>MKKYEFNVVSKIALSFLLVISMILPYLTVVKAETTEAIGVGEAVNQFDPNSARNNVTVEGYIVGFVKGETSYSVIADSDTNLAIADTPGETDVTKMLYIQLPTSPSSYRANFGLKTNPSNLGKKIKITGSLDKYFGSHAGLKSPTSIEFVGSEPTEPTNPSVTEGTIAEARAAVGTDRIVQIQGTVTATPGSWGGKAFYVQDESAGVYVFSNSTEAGSLAVGDIVKITGKTSLFSGEVQFNSPTIERISSGTAPAPQIVNLPIDDSIQGKLITLENVKIKDLASSGTYGTFEFKAADAENNELLIRHDNRTGYQFSQFEADGFNNNDVITVTGIASIFNGAYQLKTLNAESFQLVLNYVPTEVTNVKAFPATGEVFAGTKVTLSTDTPNATIYYTLDGSEPSTASEVYNTAAGIVVNEAMTIKAFATATGLNDSGMTTFNFTIKDAPTHISITEARNKEIGQVVTVSGIVTAKLETATAHIQDEDGAAIAIYPVDSLTAKVGDRVLVQGKVDEYSGLKQLTNISLVGMPVPSTIPEAHIIKSIEVGEDNESKLVTIKNVAITGSGQNFTGTDDAGTFAIYDKTRDSGLVSGKTYGEITGIVGQYTNHQLLPLRIIEDVTKVQDIKASHVGGITAGTKVTLSTMTEGATIYYTLDGSAPTTASTKYTGEIIVNQPLTIKAIAVKEGLTNSAIATFVYEMIDTNNATISDIQGASHLSPYVNLAVNDVEGIVTFVINSSSFIMQEGETAFDGVKSTAIKVSKSAHNVVVGDVIKVSGNVTEAGGNSRLRDTQISATNITKTGKAVIPEPLVIGEDLFPPNKIIDNDGLAIFDPQEDGIDFWESIEYMRVSFPEARVIGPMYNNDSPIVVPSTTNNTFNVNGGLNIAADDYNPEKIMLEGVAGKNYDSGDRFNEPLIGFVENFTDGYRLNTNNVFPNVTKAHLQQEVTHLQPVADKLNVASYNIENFSNNPANTSNEKVDRIAATFVNNMKSPDIITLVEVQDNDGQIDSGNADASESYMRLIHAIKAAGGPAYDWIDVMPINNTVGGAPGGNIRVGYLYNPTRVSLVSGIKGLGNQANTWTADGSLALNPGFVDPSKFVDTRKPIAAEFEFQDERVVIIGAHLNSKGGDGSLWGPTQPPVLESVKKRIQLAQAINDFIDEGLAINPNLNFIVAGDMNDFEFTPALETLKGDVLTNMIDKAPEQDRFTYFFQGNNQVLDHILVSNHLADVTEIDLIHMNANFTEAQGRASDHDPVLVQIDLQAGKEEIPTPIVPENVYSFNHYKTGKLIVNRPSISLTLGENTIIKNGIAVFSQYAEFHGEGFANKTVVISPKKGNAIIDFKGTKIGSIIIEGKNVKEIRNLPAGSTITYTKGASAEEIEFK</sequence>
<dbReference type="PANTHER" id="PTHR42834">
    <property type="entry name" value="ENDONUCLEASE/EXONUCLEASE/PHOSPHATASE FAMILY PROTEIN (AFU_ORTHOLOGUE AFUA_3G09210)"/>
    <property type="match status" value="1"/>
</dbReference>
<evidence type="ECO:0000259" key="2">
    <source>
        <dbReference type="Pfam" id="PF13290"/>
    </source>
</evidence>
<evidence type="ECO:0000313" key="4">
    <source>
        <dbReference type="EMBL" id="MCS1395676.1"/>
    </source>
</evidence>
<protein>
    <submittedName>
        <fullName evidence="4">Chitobiase/beta-hexosaminidase C-terminal domain-containing protein</fullName>
    </submittedName>
</protein>
<dbReference type="Pfam" id="PF13290">
    <property type="entry name" value="CHB_HEX_C_1"/>
    <property type="match status" value="2"/>
</dbReference>
<dbReference type="CDD" id="cd04486">
    <property type="entry name" value="YhcR_OBF_like"/>
    <property type="match status" value="2"/>
</dbReference>
<dbReference type="RefSeq" id="WP_012293531.1">
    <property type="nucleotide sequence ID" value="NZ_JANTOO010000009.1"/>
</dbReference>
<dbReference type="InterPro" id="IPR036691">
    <property type="entry name" value="Endo/exonu/phosph_ase_sf"/>
</dbReference>
<name>A0ABT2DLA7_9BACI</name>
<feature type="domain" description="GH29D-like beta-sandwich" evidence="2">
    <location>
        <begin position="632"/>
        <end position="693"/>
    </location>
</feature>
<evidence type="ECO:0000313" key="5">
    <source>
        <dbReference type="Proteomes" id="UP001525021"/>
    </source>
</evidence>
<organism evidence="4 5">
    <name type="scientific">Lysinibacillus pinottii</name>
    <dbReference type="NCBI Taxonomy" id="2973932"/>
    <lineage>
        <taxon>Bacteria</taxon>
        <taxon>Bacillati</taxon>
        <taxon>Bacillota</taxon>
        <taxon>Bacilli</taxon>
        <taxon>Bacillales</taxon>
        <taxon>Bacillaceae</taxon>
        <taxon>Lysinibacillus</taxon>
    </lineage>
</organism>
<evidence type="ECO:0000259" key="3">
    <source>
        <dbReference type="Pfam" id="PF19886"/>
    </source>
</evidence>
<reference evidence="4 5" key="1">
    <citation type="submission" date="2022-08" db="EMBL/GenBank/DDBJ databases">
        <title>Lysinibacillus sequencing.</title>
        <authorList>
            <person name="Dunlap C."/>
        </authorList>
    </citation>
    <scope>NUCLEOTIDE SEQUENCE [LARGE SCALE GENOMIC DNA]</scope>
    <source>
        <strain evidence="4 5">PB211</strain>
    </source>
</reference>
<dbReference type="Proteomes" id="UP001525021">
    <property type="component" value="Unassembled WGS sequence"/>
</dbReference>
<evidence type="ECO:0000259" key="1">
    <source>
        <dbReference type="Pfam" id="PF03372"/>
    </source>
</evidence>
<comment type="caution">
    <text evidence="4">The sequence shown here is derived from an EMBL/GenBank/DDBJ whole genome shotgun (WGS) entry which is preliminary data.</text>
</comment>
<dbReference type="Pfam" id="PF19886">
    <property type="entry name" value="DUF6359"/>
    <property type="match status" value="1"/>
</dbReference>
<feature type="domain" description="GH29D-like beta-sandwich" evidence="2">
    <location>
        <begin position="370"/>
        <end position="438"/>
    </location>
</feature>
<feature type="domain" description="Endonuclease YhcR N-terminal" evidence="3">
    <location>
        <begin position="44"/>
        <end position="149"/>
    </location>
</feature>
<dbReference type="InterPro" id="IPR005135">
    <property type="entry name" value="Endo/exonuclease/phosphatase"/>
</dbReference>
<accession>A0ABT2DLA7</accession>
<gene>
    <name evidence="4" type="ORF">NXZ79_06415</name>
</gene>
<dbReference type="SUPFAM" id="SSF56219">
    <property type="entry name" value="DNase I-like"/>
    <property type="match status" value="1"/>
</dbReference>
<proteinExistence type="predicted"/>
<feature type="domain" description="Endonuclease/exonuclease/phosphatase" evidence="1">
    <location>
        <begin position="957"/>
        <end position="1249"/>
    </location>
</feature>
<dbReference type="Pfam" id="PF03372">
    <property type="entry name" value="Exo_endo_phos"/>
    <property type="match status" value="1"/>
</dbReference>
<dbReference type="InterPro" id="IPR045939">
    <property type="entry name" value="YhcR_N"/>
</dbReference>
<keyword evidence="5" id="KW-1185">Reference proteome</keyword>